<name>A0ABS8W359_DATST</name>
<reference evidence="1 2" key="1">
    <citation type="journal article" date="2021" name="BMC Genomics">
        <title>Datura genome reveals duplications of psychoactive alkaloid biosynthetic genes and high mutation rate following tissue culture.</title>
        <authorList>
            <person name="Rajewski A."/>
            <person name="Carter-House D."/>
            <person name="Stajich J."/>
            <person name="Litt A."/>
        </authorList>
    </citation>
    <scope>NUCLEOTIDE SEQUENCE [LARGE SCALE GENOMIC DNA]</scope>
    <source>
        <strain evidence="1">AR-01</strain>
    </source>
</reference>
<sequence>MRLLLSRSDGLNGTYQGVKEAAIAWKDLVSLLRKVSFQSEQIDVLPLYHHKVVGSPTWHDEEGGVDIISILAKGLPVSNELDLGYDVEHLKSPSTPKKRLVLLIGVFSTGNNFET</sequence>
<gene>
    <name evidence="1" type="ORF">HAX54_043969</name>
</gene>
<organism evidence="1 2">
    <name type="scientific">Datura stramonium</name>
    <name type="common">Jimsonweed</name>
    <name type="synonym">Common thornapple</name>
    <dbReference type="NCBI Taxonomy" id="4076"/>
    <lineage>
        <taxon>Eukaryota</taxon>
        <taxon>Viridiplantae</taxon>
        <taxon>Streptophyta</taxon>
        <taxon>Embryophyta</taxon>
        <taxon>Tracheophyta</taxon>
        <taxon>Spermatophyta</taxon>
        <taxon>Magnoliopsida</taxon>
        <taxon>eudicotyledons</taxon>
        <taxon>Gunneridae</taxon>
        <taxon>Pentapetalae</taxon>
        <taxon>asterids</taxon>
        <taxon>lamiids</taxon>
        <taxon>Solanales</taxon>
        <taxon>Solanaceae</taxon>
        <taxon>Solanoideae</taxon>
        <taxon>Datureae</taxon>
        <taxon>Datura</taxon>
    </lineage>
</organism>
<keyword evidence="2" id="KW-1185">Reference proteome</keyword>
<evidence type="ECO:0000313" key="1">
    <source>
        <dbReference type="EMBL" id="MCE2056051.1"/>
    </source>
</evidence>
<protein>
    <submittedName>
        <fullName evidence="1">Uncharacterized protein</fullName>
    </submittedName>
</protein>
<accession>A0ABS8W359</accession>
<evidence type="ECO:0000313" key="2">
    <source>
        <dbReference type="Proteomes" id="UP000823775"/>
    </source>
</evidence>
<proteinExistence type="predicted"/>
<dbReference type="Proteomes" id="UP000823775">
    <property type="component" value="Unassembled WGS sequence"/>
</dbReference>
<dbReference type="EMBL" id="JACEIK010006656">
    <property type="protein sequence ID" value="MCE2056051.1"/>
    <property type="molecule type" value="Genomic_DNA"/>
</dbReference>
<comment type="caution">
    <text evidence="1">The sequence shown here is derived from an EMBL/GenBank/DDBJ whole genome shotgun (WGS) entry which is preliminary data.</text>
</comment>